<feature type="compositionally biased region" description="Basic and acidic residues" evidence="1">
    <location>
        <begin position="139"/>
        <end position="153"/>
    </location>
</feature>
<proteinExistence type="predicted"/>
<feature type="compositionally biased region" description="Low complexity" evidence="1">
    <location>
        <begin position="26"/>
        <end position="36"/>
    </location>
</feature>
<keyword evidence="3" id="KW-1185">Reference proteome</keyword>
<feature type="region of interest" description="Disordered" evidence="1">
    <location>
        <begin position="1"/>
        <end position="117"/>
    </location>
</feature>
<organism evidence="2 3">
    <name type="scientific">Metschnikowia aff. pulcherrima</name>
    <dbReference type="NCBI Taxonomy" id="2163413"/>
    <lineage>
        <taxon>Eukaryota</taxon>
        <taxon>Fungi</taxon>
        <taxon>Dikarya</taxon>
        <taxon>Ascomycota</taxon>
        <taxon>Saccharomycotina</taxon>
        <taxon>Pichiomycetes</taxon>
        <taxon>Metschnikowiaceae</taxon>
        <taxon>Metschnikowia</taxon>
    </lineage>
</organism>
<accession>A0A4P6XL55</accession>
<evidence type="ECO:0000313" key="3">
    <source>
        <dbReference type="Proteomes" id="UP000292447"/>
    </source>
</evidence>
<feature type="compositionally biased region" description="Polar residues" evidence="1">
    <location>
        <begin position="88"/>
        <end position="98"/>
    </location>
</feature>
<reference evidence="3" key="1">
    <citation type="submission" date="2019-03" db="EMBL/GenBank/DDBJ databases">
        <title>Snf2 controls pulcherriminic acid biosynthesis and connects pigmentation and antifungal activity of the yeast Metschnikowia pulcherrima.</title>
        <authorList>
            <person name="Gore-Lloyd D."/>
            <person name="Sumann I."/>
            <person name="Brachmann A.O."/>
            <person name="Schneeberger K."/>
            <person name="Ortiz-Merino R.A."/>
            <person name="Moreno-Beltran M."/>
            <person name="Schlaefli M."/>
            <person name="Kirner P."/>
            <person name="Santos Kron A."/>
            <person name="Wolfe K.H."/>
            <person name="Piel J."/>
            <person name="Ahrens C.H."/>
            <person name="Henk D."/>
            <person name="Freimoser F.M."/>
        </authorList>
    </citation>
    <scope>NUCLEOTIDE SEQUENCE [LARGE SCALE GENOMIC DNA]</scope>
    <source>
        <strain evidence="3">APC 1.2</strain>
    </source>
</reference>
<sequence length="272" mass="29304">MADSAASIRSIYSGKGAFSEGESEDYSGGSLLPPSSNGDHHERDSKSDYHRFQENFAAINSGPLPRSPDAETSQSVKSSLKRSPDLLNIQNSKSNDNSPIGPETQVVSPGPPEWYENQYSSTNVSVASSFSEYQLGTKSGDERFDNGRSEDFPRPLSRNSTTSGFSTTATKDGVEGKRPTKATPKSPLANVVAGKPHNSFLHHYNQPFFEDQQEESNSHNSGQKLTGAGLPVIDSSTSDVGLRQGLVAKLPPISLDEKIHLMNQESTLAKGD</sequence>
<protein>
    <submittedName>
        <fullName evidence="2">Uncharacterized protein</fullName>
    </submittedName>
</protein>
<name>A0A4P6XL55_9ASCO</name>
<dbReference type="Proteomes" id="UP000292447">
    <property type="component" value="Chromosome II"/>
</dbReference>
<feature type="region of interest" description="Disordered" evidence="1">
    <location>
        <begin position="137"/>
        <end position="237"/>
    </location>
</feature>
<evidence type="ECO:0000313" key="2">
    <source>
        <dbReference type="EMBL" id="QBM87990.1"/>
    </source>
</evidence>
<evidence type="ECO:0000256" key="1">
    <source>
        <dbReference type="SAM" id="MobiDB-lite"/>
    </source>
</evidence>
<dbReference type="EMBL" id="CP034457">
    <property type="protein sequence ID" value="QBM87990.1"/>
    <property type="molecule type" value="Genomic_DNA"/>
</dbReference>
<dbReference type="AlphaFoldDB" id="A0A4P6XL55"/>
<feature type="compositionally biased region" description="Basic and acidic residues" evidence="1">
    <location>
        <begin position="38"/>
        <end position="53"/>
    </location>
</feature>
<gene>
    <name evidence="2" type="ORF">METSCH_B12040</name>
</gene>
<feature type="compositionally biased region" description="Polar residues" evidence="1">
    <location>
        <begin position="157"/>
        <end position="170"/>
    </location>
</feature>